<dbReference type="EMBL" id="JASBWS010000014">
    <property type="protein sequence ID" value="KAJ9112799.1"/>
    <property type="molecule type" value="Genomic_DNA"/>
</dbReference>
<organism evidence="1 2">
    <name type="scientific">Naganishia adeliensis</name>
    <dbReference type="NCBI Taxonomy" id="92952"/>
    <lineage>
        <taxon>Eukaryota</taxon>
        <taxon>Fungi</taxon>
        <taxon>Dikarya</taxon>
        <taxon>Basidiomycota</taxon>
        <taxon>Agaricomycotina</taxon>
        <taxon>Tremellomycetes</taxon>
        <taxon>Filobasidiales</taxon>
        <taxon>Filobasidiaceae</taxon>
        <taxon>Naganishia</taxon>
    </lineage>
</organism>
<evidence type="ECO:0000313" key="2">
    <source>
        <dbReference type="Proteomes" id="UP001230649"/>
    </source>
</evidence>
<accession>A0ACC2WNS5</accession>
<proteinExistence type="predicted"/>
<sequence length="438" mass="48348">MSITPPPTYSPPKQEATALTGVVSDLKQALAEVTKTNTTIVPEVAKKHFNVENPAPVNVFNYTGAVFDDDEEEYEYADYLPSFPELTLPPLGDIPFTDRGHFADAKKANLYAEAAAQGGSVKHYTPVLGVEFKGVSLKQLSKQALDDLALLIAERGVVVFRKQDDLSIEDQLAIGAHWGPLHLHATTGVPRKAGLEHVHVVYADKGARPDATAFAKLELYHSDVTYELQPPGPTLLRNLVTPDLGGDTIFSSGAAVYSSLSPYFQKYLESLSAVHSGHEQAKGARSAGQHVRREPIETVHPLVRVHPVTGIKSVFFNAGFARRIVGVPKAESDNVMRFLNEQFAVNHDFTWRVKWEKDDVVIWDNRVVNHSALFDFWPERRHAVRVTPHGERPESVESYEARTGLKAKDWADERYKALGVAKPSLGGGVGKKERGFKD</sequence>
<gene>
    <name evidence="1" type="ORF">QFC20_002126</name>
</gene>
<dbReference type="Proteomes" id="UP001230649">
    <property type="component" value="Unassembled WGS sequence"/>
</dbReference>
<reference evidence="1" key="1">
    <citation type="submission" date="2023-04" db="EMBL/GenBank/DDBJ databases">
        <title>Draft Genome sequencing of Naganishia species isolated from polar environments using Oxford Nanopore Technology.</title>
        <authorList>
            <person name="Leo P."/>
            <person name="Venkateswaran K."/>
        </authorList>
    </citation>
    <scope>NUCLEOTIDE SEQUENCE</scope>
    <source>
        <strain evidence="1">MNA-CCFEE 5262</strain>
    </source>
</reference>
<name>A0ACC2WNS5_9TREE</name>
<protein>
    <submittedName>
        <fullName evidence="1">Uncharacterized protein</fullName>
    </submittedName>
</protein>
<evidence type="ECO:0000313" key="1">
    <source>
        <dbReference type="EMBL" id="KAJ9112799.1"/>
    </source>
</evidence>
<keyword evidence="2" id="KW-1185">Reference proteome</keyword>
<comment type="caution">
    <text evidence="1">The sequence shown here is derived from an EMBL/GenBank/DDBJ whole genome shotgun (WGS) entry which is preliminary data.</text>
</comment>